<proteinExistence type="predicted"/>
<gene>
    <name evidence="1" type="ORF">QQ008_13395</name>
</gene>
<name>A0ABT8KNQ8_9BACT</name>
<sequence length="461" mass="50519">MIKLYKILTVLFILSLVISCKDDEGPKLPSVEERVNNAISTLRSDLTAPANGWKLEYQPTPDAGVFLMLLDFDANGEVRIKSDVVDNDGEFFDQTITYRIDSGLGLELILETFGVFHYLFEQDQASFGAEFEFVFDKKEGDNLIFKSATDFSAPTVLTFEPAEAGAESSFSRGIAENLDAFGALTPQIFGGSPPIQQLILEDRNISVFWSIDLKKRNVLVDIAGVGTTLDEVNSNGRVTINQSTGYSLQDGKLILLQPVSFVVGGQQITINEVRLTDFNMTAPPLCGSSSELGPSYDGLIPGISSITMINSLYSSSGLGFQPNNAYTVNVIFVFDGEGNSLAQGGIIEQKFPDASGFAFLYGINPIDPNLPAYSIGLIMEDGSIYVREFEPTTTEGNKVSVTFTENFYFDDGSTGLEDDLREITDLIFEGSELYAFDLPVNGSTVFRLFNPCNKYEVFLVQ</sequence>
<reference evidence="1" key="1">
    <citation type="submission" date="2023-06" db="EMBL/GenBank/DDBJ databases">
        <title>Genomic of Parafulvivirga corallium.</title>
        <authorList>
            <person name="Wang G."/>
        </authorList>
    </citation>
    <scope>NUCLEOTIDE SEQUENCE</scope>
    <source>
        <strain evidence="1">BMA10</strain>
    </source>
</reference>
<dbReference type="Proteomes" id="UP001172082">
    <property type="component" value="Unassembled WGS sequence"/>
</dbReference>
<evidence type="ECO:0000313" key="1">
    <source>
        <dbReference type="EMBL" id="MDN5202375.1"/>
    </source>
</evidence>
<dbReference type="RefSeq" id="WP_346752399.1">
    <property type="nucleotide sequence ID" value="NZ_JAUJEA010000004.1"/>
</dbReference>
<dbReference type="Pfam" id="PF14135">
    <property type="entry name" value="DUF4302"/>
    <property type="match status" value="1"/>
</dbReference>
<dbReference type="PROSITE" id="PS51257">
    <property type="entry name" value="PROKAR_LIPOPROTEIN"/>
    <property type="match status" value="1"/>
</dbReference>
<evidence type="ECO:0000313" key="2">
    <source>
        <dbReference type="Proteomes" id="UP001172082"/>
    </source>
</evidence>
<comment type="caution">
    <text evidence="1">The sequence shown here is derived from an EMBL/GenBank/DDBJ whole genome shotgun (WGS) entry which is preliminary data.</text>
</comment>
<dbReference type="InterPro" id="IPR025396">
    <property type="entry name" value="DUF4302"/>
</dbReference>
<accession>A0ABT8KNQ8</accession>
<keyword evidence="2" id="KW-1185">Reference proteome</keyword>
<protein>
    <submittedName>
        <fullName evidence="1">DUF4302 domain-containing protein</fullName>
    </submittedName>
</protein>
<dbReference type="EMBL" id="JAUJEA010000004">
    <property type="protein sequence ID" value="MDN5202375.1"/>
    <property type="molecule type" value="Genomic_DNA"/>
</dbReference>
<organism evidence="1 2">
    <name type="scientific">Splendidivirga corallicola</name>
    <dbReference type="NCBI Taxonomy" id="3051826"/>
    <lineage>
        <taxon>Bacteria</taxon>
        <taxon>Pseudomonadati</taxon>
        <taxon>Bacteroidota</taxon>
        <taxon>Cytophagia</taxon>
        <taxon>Cytophagales</taxon>
        <taxon>Splendidivirgaceae</taxon>
        <taxon>Splendidivirga</taxon>
    </lineage>
</organism>